<reference evidence="1" key="1">
    <citation type="submission" date="2023-10" db="EMBL/GenBank/DDBJ databases">
        <authorList>
            <person name="Chen Y."/>
            <person name="Shah S."/>
            <person name="Dougan E. K."/>
            <person name="Thang M."/>
            <person name="Chan C."/>
        </authorList>
    </citation>
    <scope>NUCLEOTIDE SEQUENCE [LARGE SCALE GENOMIC DNA]</scope>
</reference>
<organism evidence="1 2">
    <name type="scientific">Prorocentrum cordatum</name>
    <dbReference type="NCBI Taxonomy" id="2364126"/>
    <lineage>
        <taxon>Eukaryota</taxon>
        <taxon>Sar</taxon>
        <taxon>Alveolata</taxon>
        <taxon>Dinophyceae</taxon>
        <taxon>Prorocentrales</taxon>
        <taxon>Prorocentraceae</taxon>
        <taxon>Prorocentrum</taxon>
    </lineage>
</organism>
<proteinExistence type="predicted"/>
<gene>
    <name evidence="1" type="ORF">PCOR1329_LOCUS78118</name>
</gene>
<sequence length="101" mass="10818">MEEEESDLPGGTRGYACTAIPLRHEDFLDPGARAEPGCPPAALVCRIDGMFDILPPYSVLPPLSSFRPRGRIPPLPSPIALAGEHPVALAGESPWQDAEYP</sequence>
<dbReference type="EMBL" id="CAUYUJ010020864">
    <property type="protein sequence ID" value="CAK0901017.1"/>
    <property type="molecule type" value="Genomic_DNA"/>
</dbReference>
<evidence type="ECO:0000313" key="1">
    <source>
        <dbReference type="EMBL" id="CAK0901017.1"/>
    </source>
</evidence>
<dbReference type="Proteomes" id="UP001189429">
    <property type="component" value="Unassembled WGS sequence"/>
</dbReference>
<name>A0ABN9XMB3_9DINO</name>
<comment type="caution">
    <text evidence="1">The sequence shown here is derived from an EMBL/GenBank/DDBJ whole genome shotgun (WGS) entry which is preliminary data.</text>
</comment>
<keyword evidence="2" id="KW-1185">Reference proteome</keyword>
<protein>
    <submittedName>
        <fullName evidence="1">Uncharacterized protein</fullName>
    </submittedName>
</protein>
<accession>A0ABN9XMB3</accession>
<evidence type="ECO:0000313" key="2">
    <source>
        <dbReference type="Proteomes" id="UP001189429"/>
    </source>
</evidence>